<proteinExistence type="predicted"/>
<protein>
    <recommendedName>
        <fullName evidence="4">DUF1513 domain-containing protein</fullName>
    </recommendedName>
</protein>
<evidence type="ECO:0008006" key="4">
    <source>
        <dbReference type="Google" id="ProtNLM"/>
    </source>
</evidence>
<dbReference type="STRING" id="1280847.SAMN04488036_103365"/>
<dbReference type="PROSITE" id="PS51318">
    <property type="entry name" value="TAT"/>
    <property type="match status" value="1"/>
</dbReference>
<dbReference type="Proteomes" id="UP000198851">
    <property type="component" value="Unassembled WGS sequence"/>
</dbReference>
<evidence type="ECO:0000256" key="1">
    <source>
        <dbReference type="SAM" id="SignalP"/>
    </source>
</evidence>
<dbReference type="RefSeq" id="WP_093323366.1">
    <property type="nucleotide sequence ID" value="NZ_FOSZ01000003.1"/>
</dbReference>
<keyword evidence="1" id="KW-0732">Signal</keyword>
<reference evidence="3" key="1">
    <citation type="submission" date="2016-10" db="EMBL/GenBank/DDBJ databases">
        <authorList>
            <person name="Varghese N."/>
            <person name="Submissions S."/>
        </authorList>
    </citation>
    <scope>NUCLEOTIDE SEQUENCE [LARGE SCALE GENOMIC DNA]</scope>
    <source>
        <strain evidence="3">DSM 28453</strain>
    </source>
</reference>
<dbReference type="OrthoDB" id="5624218at2"/>
<dbReference type="InterPro" id="IPR015943">
    <property type="entry name" value="WD40/YVTN_repeat-like_dom_sf"/>
</dbReference>
<evidence type="ECO:0000313" key="3">
    <source>
        <dbReference type="Proteomes" id="UP000198851"/>
    </source>
</evidence>
<sequence length="355" mass="37794">MATRRRFLAGVLAAGLMPIRGWASVGNPKYLSAARRPKGGYVLVGLRGDGALAFEVDLPARGHAAAAHPERAEAVAFARRPGTYAVVLDCSDGTVLARLEAPQGRHFYGHGTFSRDGRRLFTTENDFDGAAGVIGVWDAANGYRRLGEFASGGIGPHEIVHVPELELFAVANGGIQTHPETGREKLNLRTMRPNLTYVDGEGSVAQRVQLPDEWRLNSVRHLSVGPRGQVAFAMQWQGDAWDAPVLLGLHVLRQAPVFCEAPEAPHLAMKGYAGSVAYCGSKNWVAISSPRGGFVQRFDSASGRFLGAVGAADVCGINGSRGGMIATTGTGLVIGIEDRISARHPLSFDNHLIAL</sequence>
<dbReference type="EMBL" id="FOSZ01000003">
    <property type="protein sequence ID" value="SFK95804.1"/>
    <property type="molecule type" value="Genomic_DNA"/>
</dbReference>
<accession>A0A1I4DQA7</accession>
<dbReference type="InterPro" id="IPR008311">
    <property type="entry name" value="UCP028101"/>
</dbReference>
<feature type="chain" id="PRO_5011515767" description="DUF1513 domain-containing protein" evidence="1">
    <location>
        <begin position="24"/>
        <end position="355"/>
    </location>
</feature>
<gene>
    <name evidence="2" type="ORF">SAMN04488036_103365</name>
</gene>
<dbReference type="Gene3D" id="2.130.10.10">
    <property type="entry name" value="YVTN repeat-like/Quinoprotein amine dehydrogenase"/>
    <property type="match status" value="1"/>
</dbReference>
<keyword evidence="3" id="KW-1185">Reference proteome</keyword>
<organism evidence="2 3">
    <name type="scientific">Shimia haliotis</name>
    <dbReference type="NCBI Taxonomy" id="1280847"/>
    <lineage>
        <taxon>Bacteria</taxon>
        <taxon>Pseudomonadati</taxon>
        <taxon>Pseudomonadota</taxon>
        <taxon>Alphaproteobacteria</taxon>
        <taxon>Rhodobacterales</taxon>
        <taxon>Roseobacteraceae</taxon>
    </lineage>
</organism>
<name>A0A1I4DQA7_9RHOB</name>
<feature type="signal peptide" evidence="1">
    <location>
        <begin position="1"/>
        <end position="23"/>
    </location>
</feature>
<dbReference type="Pfam" id="PF07433">
    <property type="entry name" value="DUF1513"/>
    <property type="match status" value="1"/>
</dbReference>
<dbReference type="PIRSF" id="PIRSF028101">
    <property type="entry name" value="UCP028101"/>
    <property type="match status" value="1"/>
</dbReference>
<dbReference type="SUPFAM" id="SSF50969">
    <property type="entry name" value="YVTN repeat-like/Quinoprotein amine dehydrogenase"/>
    <property type="match status" value="1"/>
</dbReference>
<dbReference type="InterPro" id="IPR006311">
    <property type="entry name" value="TAT_signal"/>
</dbReference>
<dbReference type="InterPro" id="IPR011044">
    <property type="entry name" value="Quino_amine_DH_bsu"/>
</dbReference>
<evidence type="ECO:0000313" key="2">
    <source>
        <dbReference type="EMBL" id="SFK95804.1"/>
    </source>
</evidence>
<dbReference type="AlphaFoldDB" id="A0A1I4DQA7"/>